<gene>
    <name evidence="2" type="primary">sly</name>
    <name evidence="2" type="ORF">PMEL_200694</name>
</gene>
<sequence length="566" mass="63652">MKKYLFKAVLPASMAICAITFGACSQDEMLTPVKEQSEEGVLNNPKEIRNYLKTLPLAPMMTRANGPINPDDGAPIPVEEENPIVETQGVLDGIPGNWVKTTRHYKIKQTFDENFLFDPTSDVVYPGCVLKGGTIANGTYAMITSHKTGDVTFSISLSPANPREAHETSATVPNIRKSEYQEVWNKWATMDWKESPVTTIQSVEKINSQEELVTKLGVAVTAPVANGSINLGFNFNKKKNHILARLIQKHFTVSTDAPKKGTIFESIDKDALDGYQPVYISSINYGRIIYLSIETDEKERNINEAIEFALNKIKGVDVNVSVDQAVNYRKMLAKSDVHITVLGGGKTIQQEILKGDIESFQRFLAADIPMEQMYPISFSLRYAVDNSQARVVTSNEFTVTQRDFVPVFKKVRMQLQVLGFSGQHSGPLPNLDKDANIWGKVSVGVNGQEHELVGIDKSNPFWFDYREKEETLHPIGFGGIVNVEFDKDKNESLEDFVDHQKISFITDLHTENGIYKYNYGRTQFNHTLGTVFSKYKSDNPVVVLESNYKHIKIHTYVKILDLKFFN</sequence>
<organism evidence="2 3">
    <name type="scientific">Prevotella melaninogenica</name>
    <dbReference type="NCBI Taxonomy" id="28132"/>
    <lineage>
        <taxon>Bacteria</taxon>
        <taxon>Pseudomonadati</taxon>
        <taxon>Bacteroidota</taxon>
        <taxon>Bacteroidia</taxon>
        <taxon>Bacteroidales</taxon>
        <taxon>Prevotellaceae</taxon>
        <taxon>Prevotella</taxon>
    </lineage>
</organism>
<dbReference type="Gene3D" id="3.90.840.10">
    <property type="entry name" value="Thiol-activated cytolysin superfamily/Thiol-activated cytolysin, alpha-beta domain"/>
    <property type="match status" value="1"/>
</dbReference>
<dbReference type="Proteomes" id="UP000267517">
    <property type="component" value="Chromosome II"/>
</dbReference>
<dbReference type="OrthoDB" id="662759at2"/>
<proteinExistence type="predicted"/>
<reference evidence="2 3" key="1">
    <citation type="submission" date="2017-05" db="EMBL/GenBank/DDBJ databases">
        <title>whole genome sequence of Prevotella melaninogenica GAI 07411.</title>
        <authorList>
            <person name="Kondo Y."/>
            <person name="Hoshino T."/>
        </authorList>
    </citation>
    <scope>NUCLEOTIDE SEQUENCE [LARGE SCALE GENOMIC DNA]</scope>
    <source>
        <strain evidence="2 3">GAI 07411</strain>
    </source>
</reference>
<feature type="signal peptide" evidence="1">
    <location>
        <begin position="1"/>
        <end position="22"/>
    </location>
</feature>
<evidence type="ECO:0000313" key="3">
    <source>
        <dbReference type="Proteomes" id="UP000267517"/>
    </source>
</evidence>
<dbReference type="EMBL" id="AP018050">
    <property type="protein sequence ID" value="BBA30166.1"/>
    <property type="molecule type" value="Genomic_DNA"/>
</dbReference>
<keyword evidence="1" id="KW-0732">Signal</keyword>
<dbReference type="InterPro" id="IPR036363">
    <property type="entry name" value="Thiol_cytolysin_ab_sf"/>
</dbReference>
<feature type="chain" id="PRO_5013168527" evidence="1">
    <location>
        <begin position="23"/>
        <end position="566"/>
    </location>
</feature>
<dbReference type="AlphaFoldDB" id="A0A250KKN0"/>
<evidence type="ECO:0000256" key="1">
    <source>
        <dbReference type="SAM" id="SignalP"/>
    </source>
</evidence>
<dbReference type="PRINTS" id="PR01400">
    <property type="entry name" value="TACYTOLYSIN"/>
</dbReference>
<dbReference type="Pfam" id="PF01289">
    <property type="entry name" value="Thiol_cytolysin"/>
    <property type="match status" value="1"/>
</dbReference>
<protein>
    <submittedName>
        <fullName evidence="2">Suilysin</fullName>
    </submittedName>
</protein>
<dbReference type="PROSITE" id="PS51257">
    <property type="entry name" value="PROKAR_LIPOPROTEIN"/>
    <property type="match status" value="1"/>
</dbReference>
<dbReference type="InterPro" id="IPR001869">
    <property type="entry name" value="Thiol_cytolysin"/>
</dbReference>
<name>A0A250KKN0_9BACT</name>
<dbReference type="Gene3D" id="3.40.30.40">
    <property type="entry name" value="Perfringolysin"/>
    <property type="match status" value="1"/>
</dbReference>
<dbReference type="SUPFAM" id="SSF56978">
    <property type="entry name" value="Perfringolysin"/>
    <property type="match status" value="1"/>
</dbReference>
<dbReference type="GO" id="GO:0015485">
    <property type="term" value="F:cholesterol binding"/>
    <property type="evidence" value="ECO:0007669"/>
    <property type="project" value="InterPro"/>
</dbReference>
<dbReference type="RefSeq" id="WP_120175189.1">
    <property type="nucleotide sequence ID" value="NZ_AP018050.1"/>
</dbReference>
<accession>A0A250KKN0</accession>
<evidence type="ECO:0000313" key="2">
    <source>
        <dbReference type="EMBL" id="BBA30166.1"/>
    </source>
</evidence>
<dbReference type="InterPro" id="IPR036359">
    <property type="entry name" value="Thiol_cytolysin_sf"/>
</dbReference>